<dbReference type="Proteomes" id="UP000248259">
    <property type="component" value="Unassembled WGS sequence"/>
</dbReference>
<dbReference type="Gene3D" id="3.40.630.30">
    <property type="match status" value="1"/>
</dbReference>
<accession>A0A323V845</accession>
<proteinExistence type="predicted"/>
<dbReference type="PROSITE" id="PS51186">
    <property type="entry name" value="GNAT"/>
    <property type="match status" value="1"/>
</dbReference>
<dbReference type="Pfam" id="PF13673">
    <property type="entry name" value="Acetyltransf_10"/>
    <property type="match status" value="1"/>
</dbReference>
<keyword evidence="2" id="KW-0808">Transferase</keyword>
<keyword evidence="3" id="KW-1185">Reference proteome</keyword>
<reference evidence="2 3" key="1">
    <citation type="submission" date="2018-06" db="EMBL/GenBank/DDBJ databases">
        <title>Azoarcus communis strain SWub3 genome.</title>
        <authorList>
            <person name="Zorraquino Salvo V."/>
            <person name="Toubiana D."/>
            <person name="Blumwald E."/>
        </authorList>
    </citation>
    <scope>NUCLEOTIDE SEQUENCE [LARGE SCALE GENOMIC DNA]</scope>
    <source>
        <strain evidence="2 3">SWub3</strain>
    </source>
</reference>
<dbReference type="RefSeq" id="WP_110524833.1">
    <property type="nucleotide sequence ID" value="NZ_QKOE01000007.1"/>
</dbReference>
<name>A0A323V845_9RHOO</name>
<dbReference type="PANTHER" id="PTHR43451">
    <property type="entry name" value="ACETYLTRANSFERASE (GNAT) FAMILY PROTEIN"/>
    <property type="match status" value="1"/>
</dbReference>
<sequence length="150" mass="17099">MSIRTANRSDAPRLRSLVSDLSKFYLRDPDAPIPTWLASSHSEAEFLGRLSSNDYYNYVYELDGEVVAYISIKRPGHLYHLFVVESHQGQGIARLLWEHAAKLLDNCTYTVRSSLNAIPVYRRFGFVESASAGEKEGVLYQPMELRQSVR</sequence>
<feature type="domain" description="N-acetyltransferase" evidence="1">
    <location>
        <begin position="1"/>
        <end position="144"/>
    </location>
</feature>
<gene>
    <name evidence="2" type="ORF">DNK49_12035</name>
</gene>
<dbReference type="SUPFAM" id="SSF55729">
    <property type="entry name" value="Acyl-CoA N-acyltransferases (Nat)"/>
    <property type="match status" value="1"/>
</dbReference>
<dbReference type="AlphaFoldDB" id="A0A323V845"/>
<evidence type="ECO:0000313" key="2">
    <source>
        <dbReference type="EMBL" id="PZA16378.1"/>
    </source>
</evidence>
<comment type="caution">
    <text evidence="2">The sequence shown here is derived from an EMBL/GenBank/DDBJ whole genome shotgun (WGS) entry which is preliminary data.</text>
</comment>
<dbReference type="GO" id="GO:0016747">
    <property type="term" value="F:acyltransferase activity, transferring groups other than amino-acyl groups"/>
    <property type="evidence" value="ECO:0007669"/>
    <property type="project" value="InterPro"/>
</dbReference>
<organism evidence="2 3">
    <name type="scientific">Parazoarcus communis SWub3 = DSM 12120</name>
    <dbReference type="NCBI Taxonomy" id="1121029"/>
    <lineage>
        <taxon>Bacteria</taxon>
        <taxon>Pseudomonadati</taxon>
        <taxon>Pseudomonadota</taxon>
        <taxon>Betaproteobacteria</taxon>
        <taxon>Rhodocyclales</taxon>
        <taxon>Zoogloeaceae</taxon>
        <taxon>Parazoarcus</taxon>
    </lineage>
</organism>
<protein>
    <submittedName>
        <fullName evidence="2">GNAT family N-acetyltransferase</fullName>
    </submittedName>
</protein>
<dbReference type="PANTHER" id="PTHR43451:SF1">
    <property type="entry name" value="ACETYLTRANSFERASE"/>
    <property type="match status" value="1"/>
</dbReference>
<dbReference type="OrthoDB" id="9789605at2"/>
<dbReference type="InterPro" id="IPR016181">
    <property type="entry name" value="Acyl_CoA_acyltransferase"/>
</dbReference>
<dbReference type="InterPro" id="IPR052564">
    <property type="entry name" value="N-acetyltrans/Recomb-assoc"/>
</dbReference>
<dbReference type="EMBL" id="QKOE01000007">
    <property type="protein sequence ID" value="PZA16378.1"/>
    <property type="molecule type" value="Genomic_DNA"/>
</dbReference>
<evidence type="ECO:0000313" key="3">
    <source>
        <dbReference type="Proteomes" id="UP000248259"/>
    </source>
</evidence>
<evidence type="ECO:0000259" key="1">
    <source>
        <dbReference type="PROSITE" id="PS51186"/>
    </source>
</evidence>
<dbReference type="CDD" id="cd04301">
    <property type="entry name" value="NAT_SF"/>
    <property type="match status" value="1"/>
</dbReference>
<dbReference type="InterPro" id="IPR000182">
    <property type="entry name" value="GNAT_dom"/>
</dbReference>